<feature type="non-terminal residue" evidence="1">
    <location>
        <position position="1"/>
    </location>
</feature>
<dbReference type="AlphaFoldDB" id="A0A820MH17"/>
<evidence type="ECO:0000313" key="1">
    <source>
        <dbReference type="EMBL" id="CAF4374092.1"/>
    </source>
</evidence>
<evidence type="ECO:0000313" key="2">
    <source>
        <dbReference type="Proteomes" id="UP000663874"/>
    </source>
</evidence>
<comment type="caution">
    <text evidence="1">The sequence shown here is derived from an EMBL/GenBank/DDBJ whole genome shotgun (WGS) entry which is preliminary data.</text>
</comment>
<dbReference type="EMBL" id="CAJOBE010056647">
    <property type="protein sequence ID" value="CAF4374092.1"/>
    <property type="molecule type" value="Genomic_DNA"/>
</dbReference>
<dbReference type="Proteomes" id="UP000663874">
    <property type="component" value="Unassembled WGS sequence"/>
</dbReference>
<reference evidence="1" key="1">
    <citation type="submission" date="2021-02" db="EMBL/GenBank/DDBJ databases">
        <authorList>
            <person name="Nowell W R."/>
        </authorList>
    </citation>
    <scope>NUCLEOTIDE SEQUENCE</scope>
</reference>
<name>A0A820MH17_9BILA</name>
<protein>
    <submittedName>
        <fullName evidence="1">Uncharacterized protein</fullName>
    </submittedName>
</protein>
<gene>
    <name evidence="1" type="ORF">FNK824_LOCUS43093</name>
</gene>
<sequence>IGNNIPNIVFNSVTHLTLWDKDEFKHEFFIRLARAFPFLKNLSIDNMKPPFLGTLKYHLRYKDWCSIIEYPHLISLDIECANTYYVEHFLNEEKVHLPHLTELKVCYDSLKFVTKNFTSDETRRNCAKIKRLIVEDPITYPKDVYRYFPLLAV</sequence>
<organism evidence="1 2">
    <name type="scientific">Rotaria sordida</name>
    <dbReference type="NCBI Taxonomy" id="392033"/>
    <lineage>
        <taxon>Eukaryota</taxon>
        <taxon>Metazoa</taxon>
        <taxon>Spiralia</taxon>
        <taxon>Gnathifera</taxon>
        <taxon>Rotifera</taxon>
        <taxon>Eurotatoria</taxon>
        <taxon>Bdelloidea</taxon>
        <taxon>Philodinida</taxon>
        <taxon>Philodinidae</taxon>
        <taxon>Rotaria</taxon>
    </lineage>
</organism>
<proteinExistence type="predicted"/>
<accession>A0A820MH17</accession>